<keyword evidence="10 19" id="KW-0812">Transmembrane</keyword>
<evidence type="ECO:0000256" key="8">
    <source>
        <dbReference type="ARBA" id="ARBA00022573"/>
    </source>
</evidence>
<dbReference type="EC" id="2.7.8.26" evidence="5 19"/>
<evidence type="ECO:0000256" key="12">
    <source>
        <dbReference type="ARBA" id="ARBA00022989"/>
    </source>
</evidence>
<keyword evidence="9 19" id="KW-0808">Transferase</keyword>
<keyword evidence="7 19" id="KW-1003">Cell membrane</keyword>
<comment type="similarity">
    <text evidence="4 19">Belongs to the CobS family.</text>
</comment>
<evidence type="ECO:0000256" key="9">
    <source>
        <dbReference type="ARBA" id="ARBA00022679"/>
    </source>
</evidence>
<comment type="cofactor">
    <cofactor evidence="1 19">
        <name>Mg(2+)</name>
        <dbReference type="ChEBI" id="CHEBI:18420"/>
    </cofactor>
</comment>
<evidence type="ECO:0000256" key="2">
    <source>
        <dbReference type="ARBA" id="ARBA00004651"/>
    </source>
</evidence>
<feature type="transmembrane region" description="Helical" evidence="19">
    <location>
        <begin position="224"/>
        <end position="244"/>
    </location>
</feature>
<evidence type="ECO:0000256" key="5">
    <source>
        <dbReference type="ARBA" id="ARBA00013200"/>
    </source>
</evidence>
<evidence type="ECO:0000256" key="6">
    <source>
        <dbReference type="ARBA" id="ARBA00015850"/>
    </source>
</evidence>
<dbReference type="Proteomes" id="UP000325292">
    <property type="component" value="Chromosome"/>
</dbReference>
<keyword evidence="12 19" id="KW-1133">Transmembrane helix</keyword>
<evidence type="ECO:0000256" key="7">
    <source>
        <dbReference type="ARBA" id="ARBA00022475"/>
    </source>
</evidence>
<evidence type="ECO:0000256" key="10">
    <source>
        <dbReference type="ARBA" id="ARBA00022692"/>
    </source>
</evidence>
<evidence type="ECO:0000256" key="14">
    <source>
        <dbReference type="ARBA" id="ARBA00025228"/>
    </source>
</evidence>
<comment type="catalytic activity">
    <reaction evidence="17 19">
        <text>alpha-ribazole + adenosylcob(III)inamide-GDP = adenosylcob(III)alamin + GMP + H(+)</text>
        <dbReference type="Rhea" id="RHEA:16049"/>
        <dbReference type="ChEBI" id="CHEBI:10329"/>
        <dbReference type="ChEBI" id="CHEBI:15378"/>
        <dbReference type="ChEBI" id="CHEBI:18408"/>
        <dbReference type="ChEBI" id="CHEBI:58115"/>
        <dbReference type="ChEBI" id="CHEBI:60487"/>
        <dbReference type="EC" id="2.7.8.26"/>
    </reaction>
</comment>
<evidence type="ECO:0000256" key="3">
    <source>
        <dbReference type="ARBA" id="ARBA00004663"/>
    </source>
</evidence>
<organism evidence="20 21">
    <name type="scientific">Sulfobacillus thermotolerans</name>
    <dbReference type="NCBI Taxonomy" id="338644"/>
    <lineage>
        <taxon>Bacteria</taxon>
        <taxon>Bacillati</taxon>
        <taxon>Bacillota</taxon>
        <taxon>Clostridia</taxon>
        <taxon>Eubacteriales</taxon>
        <taxon>Clostridiales Family XVII. Incertae Sedis</taxon>
        <taxon>Sulfobacillus</taxon>
    </lineage>
</organism>
<dbReference type="PANTHER" id="PTHR34148">
    <property type="entry name" value="ADENOSYLCOBINAMIDE-GDP RIBAZOLETRANSFERASE"/>
    <property type="match status" value="1"/>
</dbReference>
<evidence type="ECO:0000256" key="1">
    <source>
        <dbReference type="ARBA" id="ARBA00001946"/>
    </source>
</evidence>
<reference evidence="20 21" key="1">
    <citation type="journal article" date="2019" name="Sci. Rep.">
        <title>Sulfobacillus thermotolerans: new insights into resistance and metabolic capacities of acidophilic chemolithotrophs.</title>
        <authorList>
            <person name="Panyushkina A.E."/>
            <person name="Babenko V.V."/>
            <person name="Nikitina A.S."/>
            <person name="Selezneva O.V."/>
            <person name="Tsaplina I.A."/>
            <person name="Letarova M.A."/>
            <person name="Kostryukova E.S."/>
            <person name="Letarov A.V."/>
        </authorList>
    </citation>
    <scope>NUCLEOTIDE SEQUENCE [LARGE SCALE GENOMIC DNA]</scope>
    <source>
        <strain evidence="20 21">Kr1</strain>
    </source>
</reference>
<accession>A0ABN5H051</accession>
<comment type="pathway">
    <text evidence="3 19">Cofactor biosynthesis; adenosylcobalamin biosynthesis; adenosylcobalamin from cob(II)yrinate a,c-diamide: step 7/7.</text>
</comment>
<comment type="subcellular location">
    <subcellularLocation>
        <location evidence="2 19">Cell membrane</location>
        <topology evidence="2 19">Multi-pass membrane protein</topology>
    </subcellularLocation>
</comment>
<gene>
    <name evidence="19" type="primary">cobS</name>
    <name evidence="20" type="ORF">BXT84_09190</name>
</gene>
<dbReference type="HAMAP" id="MF_00719">
    <property type="entry name" value="CobS"/>
    <property type="match status" value="1"/>
</dbReference>
<dbReference type="Pfam" id="PF02654">
    <property type="entry name" value="CobS"/>
    <property type="match status" value="1"/>
</dbReference>
<proteinExistence type="inferred from homology"/>
<evidence type="ECO:0000256" key="13">
    <source>
        <dbReference type="ARBA" id="ARBA00023136"/>
    </source>
</evidence>
<evidence type="ECO:0000256" key="17">
    <source>
        <dbReference type="ARBA" id="ARBA00048623"/>
    </source>
</evidence>
<protein>
    <recommendedName>
        <fullName evidence="6 19">Adenosylcobinamide-GDP ribazoletransferase</fullName>
        <ecNumber evidence="5 19">2.7.8.26</ecNumber>
    </recommendedName>
    <alternativeName>
        <fullName evidence="16 19">Cobalamin synthase</fullName>
    </alternativeName>
    <alternativeName>
        <fullName evidence="15 19">Cobalamin-5'-phosphate synthase</fullName>
    </alternativeName>
</protein>
<comment type="catalytic activity">
    <reaction evidence="18 19">
        <text>alpha-ribazole 5'-phosphate + adenosylcob(III)inamide-GDP = adenosylcob(III)alamin 5'-phosphate + GMP + H(+)</text>
        <dbReference type="Rhea" id="RHEA:23560"/>
        <dbReference type="ChEBI" id="CHEBI:15378"/>
        <dbReference type="ChEBI" id="CHEBI:57918"/>
        <dbReference type="ChEBI" id="CHEBI:58115"/>
        <dbReference type="ChEBI" id="CHEBI:60487"/>
        <dbReference type="ChEBI" id="CHEBI:60493"/>
        <dbReference type="EC" id="2.7.8.26"/>
    </reaction>
</comment>
<evidence type="ECO:0000313" key="20">
    <source>
        <dbReference type="EMBL" id="AUW94105.1"/>
    </source>
</evidence>
<dbReference type="PANTHER" id="PTHR34148:SF1">
    <property type="entry name" value="ADENOSYLCOBINAMIDE-GDP RIBAZOLETRANSFERASE"/>
    <property type="match status" value="1"/>
</dbReference>
<evidence type="ECO:0000256" key="19">
    <source>
        <dbReference type="HAMAP-Rule" id="MF_00719"/>
    </source>
</evidence>
<feature type="transmembrane region" description="Helical" evidence="19">
    <location>
        <begin position="105"/>
        <end position="125"/>
    </location>
</feature>
<name>A0ABN5H051_9FIRM</name>
<evidence type="ECO:0000256" key="18">
    <source>
        <dbReference type="ARBA" id="ARBA00049504"/>
    </source>
</evidence>
<dbReference type="InterPro" id="IPR003805">
    <property type="entry name" value="CobS"/>
</dbReference>
<keyword evidence="8 19" id="KW-0169">Cobalamin biosynthesis</keyword>
<dbReference type="EMBL" id="CP019454">
    <property type="protein sequence ID" value="AUW94105.1"/>
    <property type="molecule type" value="Genomic_DNA"/>
</dbReference>
<keyword evidence="13 19" id="KW-0472">Membrane</keyword>
<comment type="function">
    <text evidence="14 19">Joins adenosylcobinamide-GDP and alpha-ribazole to generate adenosylcobalamin (Ado-cobalamin). Also synthesizes adenosylcobalamin 5'-phosphate from adenosylcobinamide-GDP and alpha-ribazole 5'-phosphate.</text>
</comment>
<feature type="transmembrane region" description="Helical" evidence="19">
    <location>
        <begin position="196"/>
        <end position="212"/>
    </location>
</feature>
<keyword evidence="21" id="KW-1185">Reference proteome</keyword>
<sequence length="246" mass="26752">MAVIDGLRQAVSLLTRIPMGPFSEHGAKRSWALAWFPVVGAGVGVLWLAWWKLFSGMPVPLRATGAIVSEILLTGGMHWDGWADVFDGWGAGPGRREQARKDSRIGAIGVLWLVAGFVAMVQLWRQGADTLRWPLLFLSPVFARGVISVATALPKASAQSQLAQWVQQMTDPRGSIISSLLTVGLSYWLIGPRALVLDAGVVLLAAMFVSYWQRIFSGLNGDILGATVIFTELAVLAVGSWSWIWR</sequence>
<evidence type="ECO:0000256" key="4">
    <source>
        <dbReference type="ARBA" id="ARBA00010561"/>
    </source>
</evidence>
<evidence type="ECO:0000256" key="15">
    <source>
        <dbReference type="ARBA" id="ARBA00032605"/>
    </source>
</evidence>
<keyword evidence="11 19" id="KW-0460">Magnesium</keyword>
<evidence type="ECO:0000313" key="21">
    <source>
        <dbReference type="Proteomes" id="UP000325292"/>
    </source>
</evidence>
<evidence type="ECO:0000256" key="16">
    <source>
        <dbReference type="ARBA" id="ARBA00032853"/>
    </source>
</evidence>
<feature type="transmembrane region" description="Helical" evidence="19">
    <location>
        <begin position="31"/>
        <end position="51"/>
    </location>
</feature>
<evidence type="ECO:0000256" key="11">
    <source>
        <dbReference type="ARBA" id="ARBA00022842"/>
    </source>
</evidence>